<protein>
    <submittedName>
        <fullName evidence="12">HAUS augmin-like complex subunit 1</fullName>
    </submittedName>
</protein>
<dbReference type="GO" id="GO:0005819">
    <property type="term" value="C:spindle"/>
    <property type="evidence" value="ECO:0007669"/>
    <property type="project" value="UniProtKB-SubCell"/>
</dbReference>
<dbReference type="GO" id="GO:0007098">
    <property type="term" value="P:centrosome cycle"/>
    <property type="evidence" value="ECO:0007669"/>
    <property type="project" value="TreeGrafter"/>
</dbReference>
<dbReference type="OrthoDB" id="5372507at2759"/>
<organism evidence="11 12">
    <name type="scientific">Branchiostoma belcheri</name>
    <name type="common">Amphioxus</name>
    <dbReference type="NCBI Taxonomy" id="7741"/>
    <lineage>
        <taxon>Eukaryota</taxon>
        <taxon>Metazoa</taxon>
        <taxon>Chordata</taxon>
        <taxon>Cephalochordata</taxon>
        <taxon>Leptocardii</taxon>
        <taxon>Amphioxiformes</taxon>
        <taxon>Branchiostomatidae</taxon>
        <taxon>Branchiostoma</taxon>
    </lineage>
</organism>
<evidence type="ECO:0000256" key="5">
    <source>
        <dbReference type="ARBA" id="ARBA00022701"/>
    </source>
</evidence>
<gene>
    <name evidence="12" type="primary">LOC109462416</name>
</gene>
<evidence type="ECO:0000313" key="12">
    <source>
        <dbReference type="RefSeq" id="XP_019614523.1"/>
    </source>
</evidence>
<keyword evidence="11" id="KW-1185">Reference proteome</keyword>
<keyword evidence="4" id="KW-0132">Cell division</keyword>
<dbReference type="KEGG" id="bbel:109462416"/>
<keyword evidence="5" id="KW-0493">Microtubule</keyword>
<keyword evidence="6" id="KW-0498">Mitosis</keyword>
<sequence length="277" mass="31491">MASLQDKHRKVRHWLEQMFGGETVPPYEVNETTITVLYDLACKNQAVDKDTKLLLEDLGQKADEYNAEARRLSRTLQSVGLMPESLTKTGTTALSTLVSTAQTLELKNTATTSYLLAMKDLSQEALDVEDSRREEQHLSKELLRKTTTAMAHLNAIERDEESLEQREKMTGPDLEKKAQTAVFLQSKAAEYRNSLRQLRGQLEASGVDPTLYHHKLVNQAEELDKKREKIAELRAQLDSYHSLPPDISLARVKIEEAKRELAGLEEEINRKLEMMTL</sequence>
<evidence type="ECO:0000256" key="1">
    <source>
        <dbReference type="ARBA" id="ARBA00004186"/>
    </source>
</evidence>
<evidence type="ECO:0000256" key="10">
    <source>
        <dbReference type="SAM" id="Coils"/>
    </source>
</evidence>
<dbReference type="AlphaFoldDB" id="A0A6P4XQX8"/>
<keyword evidence="9" id="KW-0131">Cell cycle</keyword>
<evidence type="ECO:0000256" key="3">
    <source>
        <dbReference type="ARBA" id="ARBA00022490"/>
    </source>
</evidence>
<dbReference type="PANTHER" id="PTHR31570">
    <property type="entry name" value="HAUS AUGMIN-LIKE COMPLEX SUBUNIT 1"/>
    <property type="match status" value="1"/>
</dbReference>
<dbReference type="GO" id="GO:0005874">
    <property type="term" value="C:microtubule"/>
    <property type="evidence" value="ECO:0007669"/>
    <property type="project" value="UniProtKB-KW"/>
</dbReference>
<reference evidence="12" key="1">
    <citation type="submission" date="2025-08" db="UniProtKB">
        <authorList>
            <consortium name="RefSeq"/>
        </authorList>
    </citation>
    <scope>IDENTIFICATION</scope>
    <source>
        <tissue evidence="12">Gonad</tissue>
    </source>
</reference>
<dbReference type="Proteomes" id="UP000515135">
    <property type="component" value="Unplaced"/>
</dbReference>
<keyword evidence="7 10" id="KW-0175">Coiled coil</keyword>
<dbReference type="InterPro" id="IPR026243">
    <property type="entry name" value="HAUS1"/>
</dbReference>
<dbReference type="GeneID" id="109462416"/>
<evidence type="ECO:0000256" key="8">
    <source>
        <dbReference type="ARBA" id="ARBA00023212"/>
    </source>
</evidence>
<evidence type="ECO:0000256" key="2">
    <source>
        <dbReference type="ARBA" id="ARBA00005479"/>
    </source>
</evidence>
<comment type="similarity">
    <text evidence="2">Belongs to the HAUS1 family.</text>
</comment>
<dbReference type="GO" id="GO:0051301">
    <property type="term" value="P:cell division"/>
    <property type="evidence" value="ECO:0007669"/>
    <property type="project" value="UniProtKB-KW"/>
</dbReference>
<comment type="subcellular location">
    <subcellularLocation>
        <location evidence="1">Cytoplasm</location>
        <location evidence="1">Cytoskeleton</location>
        <location evidence="1">Spindle</location>
    </subcellularLocation>
</comment>
<evidence type="ECO:0000256" key="7">
    <source>
        <dbReference type="ARBA" id="ARBA00023054"/>
    </source>
</evidence>
<name>A0A6P4XQX8_BRABE</name>
<keyword evidence="3" id="KW-0963">Cytoplasm</keyword>
<proteinExistence type="inferred from homology"/>
<dbReference type="PRINTS" id="PR02087">
    <property type="entry name" value="HAUSAUGMINL1"/>
</dbReference>
<dbReference type="PANTHER" id="PTHR31570:SF1">
    <property type="entry name" value="HAUS AUGMIN-LIKE COMPLEX SUBUNIT 1"/>
    <property type="match status" value="1"/>
</dbReference>
<evidence type="ECO:0000256" key="6">
    <source>
        <dbReference type="ARBA" id="ARBA00022776"/>
    </source>
</evidence>
<dbReference type="RefSeq" id="XP_019614523.1">
    <property type="nucleotide sequence ID" value="XM_019758964.1"/>
</dbReference>
<dbReference type="GO" id="GO:0070652">
    <property type="term" value="C:HAUS complex"/>
    <property type="evidence" value="ECO:0007669"/>
    <property type="project" value="InterPro"/>
</dbReference>
<feature type="coiled-coil region" evidence="10">
    <location>
        <begin position="181"/>
        <end position="274"/>
    </location>
</feature>
<dbReference type="GO" id="GO:0051225">
    <property type="term" value="P:spindle assembly"/>
    <property type="evidence" value="ECO:0007669"/>
    <property type="project" value="InterPro"/>
</dbReference>
<keyword evidence="8" id="KW-0206">Cytoskeleton</keyword>
<accession>A0A6P4XQX8</accession>
<dbReference type="GO" id="GO:0005829">
    <property type="term" value="C:cytosol"/>
    <property type="evidence" value="ECO:0007669"/>
    <property type="project" value="TreeGrafter"/>
</dbReference>
<evidence type="ECO:0000313" key="11">
    <source>
        <dbReference type="Proteomes" id="UP000515135"/>
    </source>
</evidence>
<evidence type="ECO:0000256" key="4">
    <source>
        <dbReference type="ARBA" id="ARBA00022618"/>
    </source>
</evidence>
<evidence type="ECO:0000256" key="9">
    <source>
        <dbReference type="ARBA" id="ARBA00023306"/>
    </source>
</evidence>
<dbReference type="Pfam" id="PF25762">
    <property type="entry name" value="HAUS1"/>
    <property type="match status" value="1"/>
</dbReference>